<feature type="domain" description="NodB homology" evidence="4">
    <location>
        <begin position="64"/>
        <end position="240"/>
    </location>
</feature>
<dbReference type="GO" id="GO:0005975">
    <property type="term" value="P:carbohydrate metabolic process"/>
    <property type="evidence" value="ECO:0007669"/>
    <property type="project" value="InterPro"/>
</dbReference>
<dbReference type="PANTHER" id="PTHR10587">
    <property type="entry name" value="GLYCOSYL TRANSFERASE-RELATED"/>
    <property type="match status" value="1"/>
</dbReference>
<feature type="chain" id="PRO_5037310152" evidence="3">
    <location>
        <begin position="25"/>
        <end position="261"/>
    </location>
</feature>
<evidence type="ECO:0000259" key="4">
    <source>
        <dbReference type="PROSITE" id="PS51677"/>
    </source>
</evidence>
<proteinExistence type="predicted"/>
<protein>
    <submittedName>
        <fullName evidence="5">Deacetylase</fullName>
    </submittedName>
</protein>
<dbReference type="RefSeq" id="WP_203982248.1">
    <property type="nucleotide sequence ID" value="NZ_BOOU01000007.1"/>
</dbReference>
<dbReference type="SUPFAM" id="SSF88713">
    <property type="entry name" value="Glycoside hydrolase/deacetylase"/>
    <property type="match status" value="1"/>
</dbReference>
<dbReference type="Gene3D" id="3.20.20.370">
    <property type="entry name" value="Glycoside hydrolase/deacetylase"/>
    <property type="match status" value="1"/>
</dbReference>
<keyword evidence="1" id="KW-0479">Metal-binding</keyword>
<dbReference type="InterPro" id="IPR011330">
    <property type="entry name" value="Glyco_hydro/deAcase_b/a-brl"/>
</dbReference>
<dbReference type="EMBL" id="BOOU01000007">
    <property type="protein sequence ID" value="GII75602.1"/>
    <property type="molecule type" value="Genomic_DNA"/>
</dbReference>
<dbReference type="PROSITE" id="PS51677">
    <property type="entry name" value="NODB"/>
    <property type="match status" value="1"/>
</dbReference>
<accession>A0A919QX59</accession>
<feature type="signal peptide" evidence="3">
    <location>
        <begin position="1"/>
        <end position="24"/>
    </location>
</feature>
<evidence type="ECO:0000313" key="5">
    <source>
        <dbReference type="EMBL" id="GII75602.1"/>
    </source>
</evidence>
<dbReference type="CDD" id="cd10917">
    <property type="entry name" value="CE4_NodB_like_6s_7s"/>
    <property type="match status" value="1"/>
</dbReference>
<reference evidence="5" key="1">
    <citation type="submission" date="2021-01" db="EMBL/GenBank/DDBJ databases">
        <title>Whole genome shotgun sequence of Sphaerisporangium rufum NBRC 109079.</title>
        <authorList>
            <person name="Komaki H."/>
            <person name="Tamura T."/>
        </authorList>
    </citation>
    <scope>NUCLEOTIDE SEQUENCE</scope>
    <source>
        <strain evidence="5">NBRC 109079</strain>
    </source>
</reference>
<dbReference type="InterPro" id="IPR002509">
    <property type="entry name" value="NODB_dom"/>
</dbReference>
<evidence type="ECO:0000256" key="1">
    <source>
        <dbReference type="ARBA" id="ARBA00022723"/>
    </source>
</evidence>
<organism evidence="5 6">
    <name type="scientific">Sphaerisporangium rufum</name>
    <dbReference type="NCBI Taxonomy" id="1381558"/>
    <lineage>
        <taxon>Bacteria</taxon>
        <taxon>Bacillati</taxon>
        <taxon>Actinomycetota</taxon>
        <taxon>Actinomycetes</taxon>
        <taxon>Streptosporangiales</taxon>
        <taxon>Streptosporangiaceae</taxon>
        <taxon>Sphaerisporangium</taxon>
    </lineage>
</organism>
<dbReference type="GO" id="GO:0016020">
    <property type="term" value="C:membrane"/>
    <property type="evidence" value="ECO:0007669"/>
    <property type="project" value="TreeGrafter"/>
</dbReference>
<dbReference type="PANTHER" id="PTHR10587:SF133">
    <property type="entry name" value="CHITIN DEACETYLASE 1-RELATED"/>
    <property type="match status" value="1"/>
</dbReference>
<keyword evidence="3" id="KW-0732">Signal</keyword>
<dbReference type="AlphaFoldDB" id="A0A919QX59"/>
<gene>
    <name evidence="5" type="ORF">Sru01_05840</name>
</gene>
<evidence type="ECO:0000313" key="6">
    <source>
        <dbReference type="Proteomes" id="UP000655287"/>
    </source>
</evidence>
<dbReference type="Pfam" id="PF01522">
    <property type="entry name" value="Polysacc_deac_1"/>
    <property type="match status" value="1"/>
</dbReference>
<evidence type="ECO:0000256" key="3">
    <source>
        <dbReference type="SAM" id="SignalP"/>
    </source>
</evidence>
<dbReference type="InterPro" id="IPR050248">
    <property type="entry name" value="Polysacc_deacetylase_ArnD"/>
</dbReference>
<sequence length="261" mass="28199">MRSIVPIACLLAAAVVFPAAPAAAAGRTAEPAAAVPSWSTGSTGSTAAFAASTAGRAPYCARVKCIALTFDDGPGRYTARSLDILRAHRAKATFFLVGRQVEKYPALARRMVREGHVVGDHTATHPRLTALSDTQIRAQLRDAQDVITRATGRTPDLMRPPYGDTDARVASVAAEFGLSQILWNGSSRDWELRDTRAITRKVTGLARRDGVILMHDVWPETVAAMPAILRNLKKRGYHLVPVTALLRDRPLGAGETYPPRR</sequence>
<dbReference type="Proteomes" id="UP000655287">
    <property type="component" value="Unassembled WGS sequence"/>
</dbReference>
<keyword evidence="6" id="KW-1185">Reference proteome</keyword>
<dbReference type="GO" id="GO:0046872">
    <property type="term" value="F:metal ion binding"/>
    <property type="evidence" value="ECO:0007669"/>
    <property type="project" value="UniProtKB-KW"/>
</dbReference>
<evidence type="ECO:0000256" key="2">
    <source>
        <dbReference type="ARBA" id="ARBA00022801"/>
    </source>
</evidence>
<dbReference type="GO" id="GO:0016810">
    <property type="term" value="F:hydrolase activity, acting on carbon-nitrogen (but not peptide) bonds"/>
    <property type="evidence" value="ECO:0007669"/>
    <property type="project" value="InterPro"/>
</dbReference>
<name>A0A919QX59_9ACTN</name>
<keyword evidence="2" id="KW-0378">Hydrolase</keyword>
<comment type="caution">
    <text evidence="5">The sequence shown here is derived from an EMBL/GenBank/DDBJ whole genome shotgun (WGS) entry which is preliminary data.</text>
</comment>